<proteinExistence type="predicted"/>
<organism evidence="3 4">
    <name type="scientific">Puccinia graminis f. sp. tritici</name>
    <dbReference type="NCBI Taxonomy" id="56615"/>
    <lineage>
        <taxon>Eukaryota</taxon>
        <taxon>Fungi</taxon>
        <taxon>Dikarya</taxon>
        <taxon>Basidiomycota</taxon>
        <taxon>Pucciniomycotina</taxon>
        <taxon>Pucciniomycetes</taxon>
        <taxon>Pucciniales</taxon>
        <taxon>Pucciniaceae</taxon>
        <taxon>Puccinia</taxon>
    </lineage>
</organism>
<dbReference type="Proteomes" id="UP000325313">
    <property type="component" value="Unassembled WGS sequence"/>
</dbReference>
<dbReference type="EMBL" id="VDEP01000438">
    <property type="protein sequence ID" value="KAA1083416.1"/>
    <property type="molecule type" value="Genomic_DNA"/>
</dbReference>
<evidence type="ECO:0000313" key="5">
    <source>
        <dbReference type="Proteomes" id="UP000325313"/>
    </source>
</evidence>
<accession>A0A5B0P026</accession>
<evidence type="ECO:0000256" key="1">
    <source>
        <dbReference type="SAM" id="SignalP"/>
    </source>
</evidence>
<evidence type="ECO:0000313" key="2">
    <source>
        <dbReference type="EMBL" id="KAA1083416.1"/>
    </source>
</evidence>
<protein>
    <submittedName>
        <fullName evidence="3">Uncharacterized protein</fullName>
    </submittedName>
</protein>
<evidence type="ECO:0000313" key="4">
    <source>
        <dbReference type="Proteomes" id="UP000324748"/>
    </source>
</evidence>
<feature type="signal peptide" evidence="1">
    <location>
        <begin position="1"/>
        <end position="21"/>
    </location>
</feature>
<keyword evidence="1" id="KW-0732">Signal</keyword>
<dbReference type="EMBL" id="VSWC01000079">
    <property type="protein sequence ID" value="KAA1094104.1"/>
    <property type="molecule type" value="Genomic_DNA"/>
</dbReference>
<name>A0A5B0P026_PUCGR</name>
<comment type="caution">
    <text evidence="3">The sequence shown here is derived from an EMBL/GenBank/DDBJ whole genome shotgun (WGS) entry which is preliminary data.</text>
</comment>
<sequence>MQIWKGTILCLIALLCGLAFAANLEHTASCPNPQTIWRTAGNLVVCPKAGCQERYRERAEAHCPNCAAPIIIEVFNRGCDEHQDEYTTMNRAFRLFFRRKSFKLVG</sequence>
<dbReference type="AlphaFoldDB" id="A0A5B0P026"/>
<evidence type="ECO:0000313" key="3">
    <source>
        <dbReference type="EMBL" id="KAA1094104.1"/>
    </source>
</evidence>
<dbReference type="Proteomes" id="UP000324748">
    <property type="component" value="Unassembled WGS sequence"/>
</dbReference>
<gene>
    <name evidence="3" type="ORF">PGT21_009844</name>
    <name evidence="2" type="ORF">PGTUg99_032683</name>
</gene>
<feature type="chain" id="PRO_5036137611" evidence="1">
    <location>
        <begin position="22"/>
        <end position="106"/>
    </location>
</feature>
<keyword evidence="4" id="KW-1185">Reference proteome</keyword>
<reference evidence="4 5" key="1">
    <citation type="submission" date="2019-05" db="EMBL/GenBank/DDBJ databases">
        <title>Emergence of the Ug99 lineage of the wheat stem rust pathogen through somatic hybridization.</title>
        <authorList>
            <person name="Li F."/>
            <person name="Upadhyaya N.M."/>
            <person name="Sperschneider J."/>
            <person name="Matny O."/>
            <person name="Nguyen-Phuc H."/>
            <person name="Mago R."/>
            <person name="Raley C."/>
            <person name="Miller M.E."/>
            <person name="Silverstein K.A.T."/>
            <person name="Henningsen E."/>
            <person name="Hirsch C.D."/>
            <person name="Visser B."/>
            <person name="Pretorius Z.A."/>
            <person name="Steffenson B.J."/>
            <person name="Schwessinger B."/>
            <person name="Dodds P.N."/>
            <person name="Figueroa M."/>
        </authorList>
    </citation>
    <scope>NUCLEOTIDE SEQUENCE [LARGE SCALE GENOMIC DNA]</scope>
    <source>
        <strain evidence="3">21-0</strain>
        <strain evidence="2 5">Ug99</strain>
    </source>
</reference>